<dbReference type="AlphaFoldDB" id="A0A087UYP8"/>
<gene>
    <name evidence="2" type="ORF">X975_23727</name>
</gene>
<keyword evidence="1" id="KW-1133">Transmembrane helix</keyword>
<dbReference type="EMBL" id="KK122319">
    <property type="protein sequence ID" value="KFM82487.1"/>
    <property type="molecule type" value="Genomic_DNA"/>
</dbReference>
<sequence>MIPPSSEQSCTVGFGKLCPIQRTLFRGYVPIALYTVERFAIPNICKGIAATIATVILLSSGHDKKKRENTFPLCSNWG</sequence>
<feature type="transmembrane region" description="Helical" evidence="1">
    <location>
        <begin position="39"/>
        <end position="58"/>
    </location>
</feature>
<evidence type="ECO:0000313" key="2">
    <source>
        <dbReference type="EMBL" id="KFM82487.1"/>
    </source>
</evidence>
<dbReference type="Proteomes" id="UP000054359">
    <property type="component" value="Unassembled WGS sequence"/>
</dbReference>
<keyword evidence="1" id="KW-0812">Transmembrane</keyword>
<keyword evidence="1" id="KW-0472">Membrane</keyword>
<name>A0A087UYP8_STEMI</name>
<feature type="non-terminal residue" evidence="2">
    <location>
        <position position="78"/>
    </location>
</feature>
<keyword evidence="3" id="KW-1185">Reference proteome</keyword>
<evidence type="ECO:0000313" key="3">
    <source>
        <dbReference type="Proteomes" id="UP000054359"/>
    </source>
</evidence>
<evidence type="ECO:0000256" key="1">
    <source>
        <dbReference type="SAM" id="Phobius"/>
    </source>
</evidence>
<proteinExistence type="predicted"/>
<organism evidence="2 3">
    <name type="scientific">Stegodyphus mimosarum</name>
    <name type="common">African social velvet spider</name>
    <dbReference type="NCBI Taxonomy" id="407821"/>
    <lineage>
        <taxon>Eukaryota</taxon>
        <taxon>Metazoa</taxon>
        <taxon>Ecdysozoa</taxon>
        <taxon>Arthropoda</taxon>
        <taxon>Chelicerata</taxon>
        <taxon>Arachnida</taxon>
        <taxon>Araneae</taxon>
        <taxon>Araneomorphae</taxon>
        <taxon>Entelegynae</taxon>
        <taxon>Eresoidea</taxon>
        <taxon>Eresidae</taxon>
        <taxon>Stegodyphus</taxon>
    </lineage>
</organism>
<reference evidence="2 3" key="1">
    <citation type="submission" date="2013-11" db="EMBL/GenBank/DDBJ databases">
        <title>Genome sequencing of Stegodyphus mimosarum.</title>
        <authorList>
            <person name="Bechsgaard J."/>
        </authorList>
    </citation>
    <scope>NUCLEOTIDE SEQUENCE [LARGE SCALE GENOMIC DNA]</scope>
</reference>
<protein>
    <submittedName>
        <fullName evidence="2">Uncharacterized protein</fullName>
    </submittedName>
</protein>
<accession>A0A087UYP8</accession>